<reference evidence="1" key="1">
    <citation type="journal article" date="2021" name="Proc. Natl. Acad. Sci. U.S.A.">
        <title>A Catalog of Tens of Thousands of Viruses from Human Metagenomes Reveals Hidden Associations with Chronic Diseases.</title>
        <authorList>
            <person name="Tisza M.J."/>
            <person name="Buck C.B."/>
        </authorList>
    </citation>
    <scope>NUCLEOTIDE SEQUENCE</scope>
    <source>
        <strain evidence="1">CtEIp38</strain>
    </source>
</reference>
<protein>
    <submittedName>
        <fullName evidence="1">Uncharacterized protein</fullName>
    </submittedName>
</protein>
<organism evidence="1">
    <name type="scientific">Siphoviridae sp. ctEIp38</name>
    <dbReference type="NCBI Taxonomy" id="2825394"/>
    <lineage>
        <taxon>Viruses</taxon>
        <taxon>Duplodnaviria</taxon>
        <taxon>Heunggongvirae</taxon>
        <taxon>Uroviricota</taxon>
        <taxon>Caudoviricetes</taxon>
    </lineage>
</organism>
<name>A0A8S5QEB6_9CAUD</name>
<evidence type="ECO:0000313" key="1">
    <source>
        <dbReference type="EMBL" id="DAE17290.1"/>
    </source>
</evidence>
<proteinExistence type="predicted"/>
<sequence length="81" mass="9631">MGAIHFSDMLRLLDQAYQHRTLVDVAAWEGGTGKVLHYKGWLVHHVNWRGGYIRLRNPKNRELRTLPQIFIFFINNKRVFL</sequence>
<dbReference type="EMBL" id="BK015638">
    <property type="protein sequence ID" value="DAE17290.1"/>
    <property type="molecule type" value="Genomic_DNA"/>
</dbReference>
<accession>A0A8S5QEB6</accession>